<dbReference type="InterPro" id="IPR001610">
    <property type="entry name" value="PAC"/>
</dbReference>
<evidence type="ECO:0000256" key="1">
    <source>
        <dbReference type="ARBA" id="ARBA00000085"/>
    </source>
</evidence>
<feature type="domain" description="Response regulatory" evidence="6">
    <location>
        <begin position="714"/>
        <end position="824"/>
    </location>
</feature>
<dbReference type="InterPro" id="IPR036890">
    <property type="entry name" value="HATPase_C_sf"/>
</dbReference>
<dbReference type="RefSeq" id="WP_123421727.1">
    <property type="nucleotide sequence ID" value="NZ_RJUL01000006.1"/>
</dbReference>
<keyword evidence="3 4" id="KW-0597">Phosphoprotein</keyword>
<evidence type="ECO:0000256" key="2">
    <source>
        <dbReference type="ARBA" id="ARBA00012438"/>
    </source>
</evidence>
<gene>
    <name evidence="8" type="ORF">EDC28_10651</name>
</gene>
<comment type="catalytic activity">
    <reaction evidence="1">
        <text>ATP + protein L-histidine = ADP + protein N-phospho-L-histidine.</text>
        <dbReference type="EC" id="2.7.13.3"/>
    </reaction>
</comment>
<dbReference type="NCBIfam" id="TIGR00229">
    <property type="entry name" value="sensory_box"/>
    <property type="match status" value="2"/>
</dbReference>
<dbReference type="InterPro" id="IPR003661">
    <property type="entry name" value="HisK_dim/P_dom"/>
</dbReference>
<evidence type="ECO:0000259" key="7">
    <source>
        <dbReference type="PROSITE" id="PS50113"/>
    </source>
</evidence>
<dbReference type="SUPFAM" id="SSF52172">
    <property type="entry name" value="CheY-like"/>
    <property type="match status" value="1"/>
</dbReference>
<reference evidence="8 9" key="1">
    <citation type="submission" date="2018-11" db="EMBL/GenBank/DDBJ databases">
        <title>Genomic Encyclopedia of Type Strains, Phase IV (KMG-IV): sequencing the most valuable type-strain genomes for metagenomic binning, comparative biology and taxonomic classification.</title>
        <authorList>
            <person name="Goeker M."/>
        </authorList>
    </citation>
    <scope>NUCLEOTIDE SEQUENCE [LARGE SCALE GENOMIC DNA]</scope>
    <source>
        <strain evidence="8 9">DSM 21945</strain>
    </source>
</reference>
<dbReference type="SUPFAM" id="SSF55874">
    <property type="entry name" value="ATPase domain of HSP90 chaperone/DNA topoisomerase II/histidine kinase"/>
    <property type="match status" value="1"/>
</dbReference>
<dbReference type="CDD" id="cd00130">
    <property type="entry name" value="PAS"/>
    <property type="match status" value="1"/>
</dbReference>
<dbReference type="SMART" id="SM00388">
    <property type="entry name" value="HisKA"/>
    <property type="match status" value="1"/>
</dbReference>
<dbReference type="Pfam" id="PF02518">
    <property type="entry name" value="HATPase_c"/>
    <property type="match status" value="1"/>
</dbReference>
<feature type="domain" description="PAC" evidence="7">
    <location>
        <begin position="170"/>
        <end position="222"/>
    </location>
</feature>
<dbReference type="Pfam" id="PF00512">
    <property type="entry name" value="HisKA"/>
    <property type="match status" value="1"/>
</dbReference>
<dbReference type="STRING" id="584787.GCA_001247655_01082"/>
<comment type="caution">
    <text evidence="8">The sequence shown here is derived from an EMBL/GenBank/DDBJ whole genome shotgun (WGS) entry which is preliminary data.</text>
</comment>
<dbReference type="InterPro" id="IPR011006">
    <property type="entry name" value="CheY-like_superfamily"/>
</dbReference>
<evidence type="ECO:0000313" key="9">
    <source>
        <dbReference type="Proteomes" id="UP000268033"/>
    </source>
</evidence>
<dbReference type="EMBL" id="RJUL01000006">
    <property type="protein sequence ID" value="ROQ24804.1"/>
    <property type="molecule type" value="Genomic_DNA"/>
</dbReference>
<dbReference type="Pfam" id="PF13188">
    <property type="entry name" value="PAS_8"/>
    <property type="match status" value="1"/>
</dbReference>
<dbReference type="SMART" id="SM00387">
    <property type="entry name" value="HATPase_c"/>
    <property type="match status" value="1"/>
</dbReference>
<dbReference type="PRINTS" id="PR00344">
    <property type="entry name" value="BCTRLSENSOR"/>
</dbReference>
<evidence type="ECO:0000259" key="5">
    <source>
        <dbReference type="PROSITE" id="PS50109"/>
    </source>
</evidence>
<dbReference type="EC" id="2.7.13.3" evidence="2"/>
<dbReference type="SMART" id="SM00448">
    <property type="entry name" value="REC"/>
    <property type="match status" value="1"/>
</dbReference>
<sequence length="838" mass="93222">MAGLFPKLITLRWQPGQPSVCLEQDGQPRTLSVKSFFRQCFQSHATAVLRALRLQLASHNQAVLESQDEHHHHWLSAIVDNQQVQLQVMTTLAGRDSTLLQMADELCGIGYWHWQLRDNRFFWSPQIYQIHGLPPSHPVTLDDTLSHYHPEDQPQLRALMAEVTAGPVRRQFQGRIQRADGQWRRVSVKGVSVSSDGGAVTDVFGVVQDITHHQQSQAKMHRLALVAAQTASGALICDKQRRVEWLNSAFERLTGYGLDDLYQKRPRDFLAGTGTDPATLERVGQAMERHQLFQGDLLNYRKDGTPIWLNLSITPIYHEMQHDGFVVIVNDVSARRASEDRLRLYEQAFDQASLGLLFLHQQNGQLRVKEANGAAKELLAGPSHSLVDMPFPGDFFVRAPLELMETEGESLELSPRRAPDDSLQLIHTPLIRPGQAAYRLVILRDTTEQRRTERLLAHNQRMELIGQLVSGIAHDFNNIIGIIQGNLELLAGRLDAEHPGMRSVDKALKAASRASTLTRRLTQFSRQEPVNNEQVEAYQLLLEAEELLSPSLGKHIALEIELDTQSGSVKVDRGDFTDAIVNLAINARDAIGDKGTIRLSCMPVLLGSHIPGLEAEIKPGSYVEFGVSDDGEGIAPAIMDKILDPFFTTKPKGQGTGLGLSMVYGFVKRSKGYLQVRSEPGQGTQIHIWLPQSTSGQPRPQADDRHLDALKGKKLLLVDDENDLLQVITDQLSLRGFAISAFDDPLKAQKAMADTAFDLLLCDVEMPGLSGFELAEAFMRCQPGKPVLLMSGFVFSVPPHLAHLPRLSKPVSVTRLLGYLVTLLNKREAYGQPHSCRG</sequence>
<keyword evidence="9" id="KW-1185">Reference proteome</keyword>
<dbReference type="PANTHER" id="PTHR43065">
    <property type="entry name" value="SENSOR HISTIDINE KINASE"/>
    <property type="match status" value="1"/>
</dbReference>
<dbReference type="PROSITE" id="PS50109">
    <property type="entry name" value="HIS_KIN"/>
    <property type="match status" value="1"/>
</dbReference>
<dbReference type="InterPro" id="IPR036097">
    <property type="entry name" value="HisK_dim/P_sf"/>
</dbReference>
<dbReference type="InterPro" id="IPR000700">
    <property type="entry name" value="PAS-assoc_C"/>
</dbReference>
<dbReference type="Gene3D" id="3.30.565.10">
    <property type="entry name" value="Histidine kinase-like ATPase, C-terminal domain"/>
    <property type="match status" value="1"/>
</dbReference>
<dbReference type="CDD" id="cd00082">
    <property type="entry name" value="HisKA"/>
    <property type="match status" value="1"/>
</dbReference>
<evidence type="ECO:0000256" key="4">
    <source>
        <dbReference type="PROSITE-ProRule" id="PRU00169"/>
    </source>
</evidence>
<dbReference type="Gene3D" id="3.30.450.20">
    <property type="entry name" value="PAS domain"/>
    <property type="match status" value="3"/>
</dbReference>
<feature type="domain" description="Histidine kinase" evidence="5">
    <location>
        <begin position="471"/>
        <end position="694"/>
    </location>
</feature>
<dbReference type="Proteomes" id="UP000268033">
    <property type="component" value="Unassembled WGS sequence"/>
</dbReference>
<dbReference type="Pfam" id="PF13426">
    <property type="entry name" value="PAS_9"/>
    <property type="match status" value="1"/>
</dbReference>
<dbReference type="InterPro" id="IPR035965">
    <property type="entry name" value="PAS-like_dom_sf"/>
</dbReference>
<feature type="domain" description="PAC" evidence="7">
    <location>
        <begin position="291"/>
        <end position="344"/>
    </location>
</feature>
<dbReference type="InterPro" id="IPR001789">
    <property type="entry name" value="Sig_transdc_resp-reg_receiver"/>
</dbReference>
<dbReference type="AlphaFoldDB" id="A0A3N1NY84"/>
<dbReference type="PANTHER" id="PTHR43065:SF42">
    <property type="entry name" value="TWO-COMPONENT SENSOR PPRA"/>
    <property type="match status" value="1"/>
</dbReference>
<dbReference type="SUPFAM" id="SSF47384">
    <property type="entry name" value="Homodimeric domain of signal transducing histidine kinase"/>
    <property type="match status" value="1"/>
</dbReference>
<dbReference type="InterPro" id="IPR004358">
    <property type="entry name" value="Sig_transdc_His_kin-like_C"/>
</dbReference>
<feature type="modified residue" description="4-aspartylphosphate" evidence="4">
    <location>
        <position position="763"/>
    </location>
</feature>
<evidence type="ECO:0000259" key="6">
    <source>
        <dbReference type="PROSITE" id="PS50110"/>
    </source>
</evidence>
<dbReference type="PROSITE" id="PS50113">
    <property type="entry name" value="PAC"/>
    <property type="match status" value="2"/>
</dbReference>
<dbReference type="SMART" id="SM00086">
    <property type="entry name" value="PAC"/>
    <property type="match status" value="2"/>
</dbReference>
<dbReference type="PROSITE" id="PS50110">
    <property type="entry name" value="RESPONSE_REGULATORY"/>
    <property type="match status" value="1"/>
</dbReference>
<dbReference type="Pfam" id="PF00072">
    <property type="entry name" value="Response_reg"/>
    <property type="match status" value="1"/>
</dbReference>
<dbReference type="Pfam" id="PF08447">
    <property type="entry name" value="PAS_3"/>
    <property type="match status" value="1"/>
</dbReference>
<dbReference type="Gene3D" id="3.40.50.2300">
    <property type="match status" value="1"/>
</dbReference>
<organism evidence="8 9">
    <name type="scientific">Gallaecimonas pentaromativorans</name>
    <dbReference type="NCBI Taxonomy" id="584787"/>
    <lineage>
        <taxon>Bacteria</taxon>
        <taxon>Pseudomonadati</taxon>
        <taxon>Pseudomonadota</taxon>
        <taxon>Gammaproteobacteria</taxon>
        <taxon>Enterobacterales</taxon>
        <taxon>Gallaecimonadaceae</taxon>
        <taxon>Gallaecimonas</taxon>
    </lineage>
</organism>
<name>A0A3N1NY84_9GAMM</name>
<dbReference type="InterPro" id="IPR000014">
    <property type="entry name" value="PAS"/>
</dbReference>
<protein>
    <recommendedName>
        <fullName evidence="2">histidine kinase</fullName>
        <ecNumber evidence="2">2.7.13.3</ecNumber>
    </recommendedName>
</protein>
<dbReference type="GO" id="GO:0000155">
    <property type="term" value="F:phosphorelay sensor kinase activity"/>
    <property type="evidence" value="ECO:0007669"/>
    <property type="project" value="InterPro"/>
</dbReference>
<evidence type="ECO:0000313" key="8">
    <source>
        <dbReference type="EMBL" id="ROQ24804.1"/>
    </source>
</evidence>
<dbReference type="Gene3D" id="2.10.70.100">
    <property type="match status" value="1"/>
</dbReference>
<dbReference type="CDD" id="cd00156">
    <property type="entry name" value="REC"/>
    <property type="match status" value="1"/>
</dbReference>
<dbReference type="SMART" id="SM00091">
    <property type="entry name" value="PAS"/>
    <property type="match status" value="3"/>
</dbReference>
<dbReference type="SUPFAM" id="SSF55785">
    <property type="entry name" value="PYP-like sensor domain (PAS domain)"/>
    <property type="match status" value="2"/>
</dbReference>
<evidence type="ECO:0000256" key="3">
    <source>
        <dbReference type="ARBA" id="ARBA00022553"/>
    </source>
</evidence>
<dbReference type="InterPro" id="IPR003594">
    <property type="entry name" value="HATPase_dom"/>
</dbReference>
<proteinExistence type="predicted"/>
<dbReference type="InterPro" id="IPR013655">
    <property type="entry name" value="PAS_fold_3"/>
</dbReference>
<dbReference type="InterPro" id="IPR005467">
    <property type="entry name" value="His_kinase_dom"/>
</dbReference>
<accession>A0A3N1NY84</accession>
<dbReference type="Gene3D" id="1.10.287.130">
    <property type="match status" value="1"/>
</dbReference>